<proteinExistence type="inferred from homology"/>
<keyword evidence="12" id="KW-1185">Reference proteome</keyword>
<evidence type="ECO:0000256" key="5">
    <source>
        <dbReference type="ARBA" id="ARBA00022927"/>
    </source>
</evidence>
<comment type="similarity">
    <text evidence="3">Belongs to the adaptor complexes large subunit family.</text>
</comment>
<dbReference type="Pfam" id="PF01602">
    <property type="entry name" value="Adaptin_N"/>
    <property type="match status" value="1"/>
</dbReference>
<dbReference type="GO" id="GO:0030121">
    <property type="term" value="C:AP-1 adaptor complex"/>
    <property type="evidence" value="ECO:0007669"/>
    <property type="project" value="InterPro"/>
</dbReference>
<dbReference type="Proteomes" id="UP001178507">
    <property type="component" value="Unassembled WGS sequence"/>
</dbReference>
<dbReference type="Gene3D" id="1.25.10.10">
    <property type="entry name" value="Leucine-rich Repeat Variant"/>
    <property type="match status" value="1"/>
</dbReference>
<dbReference type="GO" id="GO:0016192">
    <property type="term" value="P:vesicle-mediated transport"/>
    <property type="evidence" value="ECO:0007669"/>
    <property type="project" value="InterPro"/>
</dbReference>
<evidence type="ECO:0000256" key="6">
    <source>
        <dbReference type="ARBA" id="ARBA00023034"/>
    </source>
</evidence>
<dbReference type="AlphaFoldDB" id="A0AA36JRY4"/>
<comment type="caution">
    <text evidence="11">The sequence shown here is derived from an EMBL/GenBank/DDBJ whole genome shotgun (WGS) entry which is preliminary data.</text>
</comment>
<keyword evidence="8" id="KW-0968">Cytoplasmic vesicle</keyword>
<protein>
    <recommendedName>
        <fullName evidence="10">Clathrin/coatomer adaptor adaptin-like N-terminal domain-containing protein</fullName>
    </recommendedName>
</protein>
<feature type="domain" description="Clathrin/coatomer adaptor adaptin-like N-terminal" evidence="10">
    <location>
        <begin position="22"/>
        <end position="576"/>
    </location>
</feature>
<keyword evidence="4" id="KW-0813">Transport</keyword>
<evidence type="ECO:0000256" key="7">
    <source>
        <dbReference type="ARBA" id="ARBA00023136"/>
    </source>
</evidence>
<dbReference type="InterPro" id="IPR016024">
    <property type="entry name" value="ARM-type_fold"/>
</dbReference>
<dbReference type="InterPro" id="IPR050840">
    <property type="entry name" value="Adaptor_Complx_Large_Subunit"/>
</dbReference>
<dbReference type="PIRSF" id="PIRSF037094">
    <property type="entry name" value="AP1_complex_gamma"/>
    <property type="match status" value="1"/>
</dbReference>
<evidence type="ECO:0000256" key="4">
    <source>
        <dbReference type="ARBA" id="ARBA00022448"/>
    </source>
</evidence>
<comment type="subcellular location">
    <subcellularLocation>
        <location evidence="1">Cytoplasmic vesicle membrane</location>
    </subcellularLocation>
    <subcellularLocation>
        <location evidence="2">Golgi apparatus</location>
    </subcellularLocation>
</comment>
<keyword evidence="7" id="KW-0472">Membrane</keyword>
<dbReference type="GO" id="GO:0006886">
    <property type="term" value="P:intracellular protein transport"/>
    <property type="evidence" value="ECO:0007669"/>
    <property type="project" value="InterPro"/>
</dbReference>
<dbReference type="InterPro" id="IPR017107">
    <property type="entry name" value="AP1_complex_gsu"/>
</dbReference>
<organism evidence="11 12">
    <name type="scientific">Effrenium voratum</name>
    <dbReference type="NCBI Taxonomy" id="2562239"/>
    <lineage>
        <taxon>Eukaryota</taxon>
        <taxon>Sar</taxon>
        <taxon>Alveolata</taxon>
        <taxon>Dinophyceae</taxon>
        <taxon>Suessiales</taxon>
        <taxon>Symbiodiniaceae</taxon>
        <taxon>Effrenium</taxon>
    </lineage>
</organism>
<keyword evidence="5" id="KW-0653">Protein transport</keyword>
<dbReference type="FunFam" id="1.25.10.10:FF:000030">
    <property type="entry name" value="AP-1 complex subunit gamma"/>
    <property type="match status" value="1"/>
</dbReference>
<dbReference type="PANTHER" id="PTHR22780">
    <property type="entry name" value="ADAPTIN, ALPHA/GAMMA/EPSILON"/>
    <property type="match status" value="1"/>
</dbReference>
<accession>A0AA36JRY4</accession>
<keyword evidence="6" id="KW-0333">Golgi apparatus</keyword>
<dbReference type="EMBL" id="CAUJNA010003834">
    <property type="protein sequence ID" value="CAJ1410681.1"/>
    <property type="molecule type" value="Genomic_DNA"/>
</dbReference>
<dbReference type="InterPro" id="IPR011989">
    <property type="entry name" value="ARM-like"/>
</dbReference>
<evidence type="ECO:0000256" key="1">
    <source>
        <dbReference type="ARBA" id="ARBA00004156"/>
    </source>
</evidence>
<dbReference type="SUPFAM" id="SSF48371">
    <property type="entry name" value="ARM repeat"/>
    <property type="match status" value="1"/>
</dbReference>
<evidence type="ECO:0000313" key="11">
    <source>
        <dbReference type="EMBL" id="CAJ1410681.1"/>
    </source>
</evidence>
<sequence>MSIKLRELIRSIRACKTAAEERGVISRECALIRTAFKEDDNQFRHRNVAKLLFIHMMGYPTHFGQMECLKLIASNKFPEKRVGYLGLTQLLDENTEVLMLVTNSIKNDMGHESQYVNGLALCALGNIGSNEMCRALAREVEKLMASPNPYLKKKAALCAMRIVRKVEEIEDKFNGKIGSLLEDRNHGVLLSGCALLTALLEVNPSYVKEFRRYIPSLVRALRNMVTSGYTSAAEYDVAGITDPFLQGKILRLLRILGEKSVEASDEMNDILAQVATNTEGTKNTGNSILYECVLTIMSIEAESGLRVLGVNILGRFLLSRDNNIRYVALATLQRVVNVDQQVMQRHRNTIIDCLKDADISIRKRALDVTFALTDETNIKSMTKELLNYLLVAEPDFKEELCSKVCMAVETKFSPNRRWQIDTLIKVMCLGGSFVKEPQREKFCRVVAATPELHSYTVIKLYFNMKESLTQEALVHVGIWCLGEFGDHLVSGRAVGPDNQPIRVAPSDVLDLLYDVVRKPPTADKAAATHCLVTAALVKLVTRCPSEFERIKKLLRRFDSSLHVDLQQRSCEFLELLGPDWDAHRAGVLDRMPVPEKERSAGPTPWRSMSITRGRQGCPRSPDLAPRTSWI</sequence>
<gene>
    <name evidence="11" type="ORF">EVOR1521_LOCUS31458</name>
</gene>
<evidence type="ECO:0000256" key="2">
    <source>
        <dbReference type="ARBA" id="ARBA00004555"/>
    </source>
</evidence>
<evidence type="ECO:0000313" key="12">
    <source>
        <dbReference type="Proteomes" id="UP001178507"/>
    </source>
</evidence>
<evidence type="ECO:0000256" key="9">
    <source>
        <dbReference type="SAM" id="MobiDB-lite"/>
    </source>
</evidence>
<dbReference type="InterPro" id="IPR002553">
    <property type="entry name" value="Clathrin/coatomer_adapt-like_N"/>
</dbReference>
<reference evidence="11" key="1">
    <citation type="submission" date="2023-08" db="EMBL/GenBank/DDBJ databases">
        <authorList>
            <person name="Chen Y."/>
            <person name="Shah S."/>
            <person name="Dougan E. K."/>
            <person name="Thang M."/>
            <person name="Chan C."/>
        </authorList>
    </citation>
    <scope>NUCLEOTIDE SEQUENCE</scope>
</reference>
<evidence type="ECO:0000256" key="3">
    <source>
        <dbReference type="ARBA" id="ARBA00006613"/>
    </source>
</evidence>
<evidence type="ECO:0000259" key="10">
    <source>
        <dbReference type="Pfam" id="PF01602"/>
    </source>
</evidence>
<feature type="region of interest" description="Disordered" evidence="9">
    <location>
        <begin position="591"/>
        <end position="630"/>
    </location>
</feature>
<name>A0AA36JRY4_9DINO</name>
<evidence type="ECO:0000256" key="8">
    <source>
        <dbReference type="ARBA" id="ARBA00023329"/>
    </source>
</evidence>